<dbReference type="RefSeq" id="WP_252819876.1">
    <property type="nucleotide sequence ID" value="NZ_JAMXQS010000006.1"/>
</dbReference>
<name>A0ABT1C7T0_9HYPH</name>
<dbReference type="Proteomes" id="UP001205906">
    <property type="component" value="Unassembled WGS sequence"/>
</dbReference>
<protein>
    <submittedName>
        <fullName evidence="1">DUF3800 domain-containing protein</fullName>
    </submittedName>
</protein>
<reference evidence="1 2" key="1">
    <citation type="submission" date="2022-06" db="EMBL/GenBank/DDBJ databases">
        <title>Mesorhizobium sp. strain RP14 Genome sequencing and assembly.</title>
        <authorList>
            <person name="Kim I."/>
        </authorList>
    </citation>
    <scope>NUCLEOTIDE SEQUENCE [LARGE SCALE GENOMIC DNA]</scope>
    <source>
        <strain evidence="2">RP14(2022)</strain>
    </source>
</reference>
<comment type="caution">
    <text evidence="1">The sequence shown here is derived from an EMBL/GenBank/DDBJ whole genome shotgun (WGS) entry which is preliminary data.</text>
</comment>
<evidence type="ECO:0000313" key="2">
    <source>
        <dbReference type="Proteomes" id="UP001205906"/>
    </source>
</evidence>
<dbReference type="InterPro" id="IPR024524">
    <property type="entry name" value="DUF3800"/>
</dbReference>
<evidence type="ECO:0000313" key="1">
    <source>
        <dbReference type="EMBL" id="MCO6050879.1"/>
    </source>
</evidence>
<accession>A0ABT1C7T0</accession>
<dbReference type="EMBL" id="JAMXQS010000006">
    <property type="protein sequence ID" value="MCO6050879.1"/>
    <property type="molecule type" value="Genomic_DNA"/>
</dbReference>
<gene>
    <name evidence="1" type="ORF">NGM99_13930</name>
</gene>
<dbReference type="Pfam" id="PF12686">
    <property type="entry name" value="DUF3800"/>
    <property type="match status" value="1"/>
</dbReference>
<proteinExistence type="predicted"/>
<sequence length="247" mass="28478">MEFGEYIIYVDESGDHSLTSIDPNFPVFCLAFCIFKKQDYIDRAVPLMQAFKFRWFGHDTVVMHESDITKKRKAFHFLQYDDKRERFLQDLSEVMDAMPMHVCAATIHKEKLKKRYANPENPYQLALLFCMERAHEVLRKAGAEDKACHIVVESRSPKAAGTGKEDAALELEFRRIMAGDHYLQQMTGGDPMPCFEMVFASKLANSTGLQIADLIARPIALRTLNPYQMNRSFQVIARKLKGWKVFP</sequence>
<keyword evidence="2" id="KW-1185">Reference proteome</keyword>
<organism evidence="1 2">
    <name type="scientific">Mesorhizobium liriopis</name>
    <dbReference type="NCBI Taxonomy" id="2953882"/>
    <lineage>
        <taxon>Bacteria</taxon>
        <taxon>Pseudomonadati</taxon>
        <taxon>Pseudomonadota</taxon>
        <taxon>Alphaproteobacteria</taxon>
        <taxon>Hyphomicrobiales</taxon>
        <taxon>Phyllobacteriaceae</taxon>
        <taxon>Mesorhizobium</taxon>
    </lineage>
</organism>